<keyword evidence="2" id="KW-1185">Reference proteome</keyword>
<name>W4VMV2_9BACI</name>
<proteinExistence type="predicted"/>
<dbReference type="AlphaFoldDB" id="W4VMV2"/>
<dbReference type="STRING" id="1298598.JCM21714_3944"/>
<accession>W4VMV2</accession>
<evidence type="ECO:0000313" key="2">
    <source>
        <dbReference type="Proteomes" id="UP000019102"/>
    </source>
</evidence>
<sequence length="50" mass="5654">MLKYVMDDISFKKVGGCEMSNQRVDMEEVSAFYQEMSRDTASVTAALQVN</sequence>
<reference evidence="1 2" key="1">
    <citation type="journal article" date="2014" name="Genome Announc.">
        <title>Draft Genome Sequence of the Boron-Tolerant and Moderately Halotolerant Bacterium Gracilibacillus boraciitolerans JCM 21714T.</title>
        <authorList>
            <person name="Ahmed I."/>
            <person name="Oshima K."/>
            <person name="Suda W."/>
            <person name="Kitamura K."/>
            <person name="Iida T."/>
            <person name="Ohmori Y."/>
            <person name="Fujiwara T."/>
            <person name="Hattori M."/>
            <person name="Ohkuma M."/>
        </authorList>
    </citation>
    <scope>NUCLEOTIDE SEQUENCE [LARGE SCALE GENOMIC DNA]</scope>
    <source>
        <strain evidence="1 2">JCM 21714</strain>
    </source>
</reference>
<protein>
    <submittedName>
        <fullName evidence="1">Uncharacterized protein</fullName>
    </submittedName>
</protein>
<gene>
    <name evidence="1" type="ORF">JCM21714_3944</name>
</gene>
<dbReference type="Proteomes" id="UP000019102">
    <property type="component" value="Unassembled WGS sequence"/>
</dbReference>
<organism evidence="1 2">
    <name type="scientific">Gracilibacillus boraciitolerans JCM 21714</name>
    <dbReference type="NCBI Taxonomy" id="1298598"/>
    <lineage>
        <taxon>Bacteria</taxon>
        <taxon>Bacillati</taxon>
        <taxon>Bacillota</taxon>
        <taxon>Bacilli</taxon>
        <taxon>Bacillales</taxon>
        <taxon>Bacillaceae</taxon>
        <taxon>Gracilibacillus</taxon>
    </lineage>
</organism>
<comment type="caution">
    <text evidence="1">The sequence shown here is derived from an EMBL/GenBank/DDBJ whole genome shotgun (WGS) entry which is preliminary data.</text>
</comment>
<evidence type="ECO:0000313" key="1">
    <source>
        <dbReference type="EMBL" id="GAE94755.1"/>
    </source>
</evidence>
<dbReference type="EMBL" id="BAVS01000030">
    <property type="protein sequence ID" value="GAE94755.1"/>
    <property type="molecule type" value="Genomic_DNA"/>
</dbReference>